<organism evidence="1 2">
    <name type="scientific">Entamoeba invadens IP1</name>
    <dbReference type="NCBI Taxonomy" id="370355"/>
    <lineage>
        <taxon>Eukaryota</taxon>
        <taxon>Amoebozoa</taxon>
        <taxon>Evosea</taxon>
        <taxon>Archamoebae</taxon>
        <taxon>Mastigamoebida</taxon>
        <taxon>Entamoebidae</taxon>
        <taxon>Entamoeba</taxon>
    </lineage>
</organism>
<proteinExistence type="predicted"/>
<dbReference type="GeneID" id="14889215"/>
<dbReference type="KEGG" id="eiv:EIN_323780"/>
<dbReference type="SUPFAM" id="SSF57184">
    <property type="entry name" value="Growth factor receptor domain"/>
    <property type="match status" value="2"/>
</dbReference>
<dbReference type="VEuPathDB" id="AmoebaDB:EIN_323780"/>
<evidence type="ECO:0000313" key="2">
    <source>
        <dbReference type="Proteomes" id="UP000014680"/>
    </source>
</evidence>
<evidence type="ECO:0000313" key="1">
    <source>
        <dbReference type="EMBL" id="ELP90233.1"/>
    </source>
</evidence>
<dbReference type="RefSeq" id="XP_004257004.1">
    <property type="nucleotide sequence ID" value="XM_004256956.1"/>
</dbReference>
<name>L7FMW2_ENTIV</name>
<protein>
    <submittedName>
        <fullName evidence="1">Uncharacterized protein</fullName>
    </submittedName>
</protein>
<accession>L7FMW2</accession>
<dbReference type="OrthoDB" id="27819at2759"/>
<gene>
    <name evidence="1" type="ORF">EIN_323780</name>
</gene>
<dbReference type="Proteomes" id="UP000014680">
    <property type="component" value="Unassembled WGS sequence"/>
</dbReference>
<dbReference type="AlphaFoldDB" id="L7FMW2"/>
<keyword evidence="2" id="KW-1185">Reference proteome</keyword>
<dbReference type="InterPro" id="IPR009030">
    <property type="entry name" value="Growth_fac_rcpt_cys_sf"/>
</dbReference>
<reference evidence="1 2" key="1">
    <citation type="submission" date="2012-10" db="EMBL/GenBank/DDBJ databases">
        <authorList>
            <person name="Zafar N."/>
            <person name="Inman J."/>
            <person name="Hall N."/>
            <person name="Lorenzi H."/>
            <person name="Caler E."/>
        </authorList>
    </citation>
    <scope>NUCLEOTIDE SEQUENCE [LARGE SCALE GENOMIC DNA]</scope>
    <source>
        <strain evidence="1 2">IP1</strain>
    </source>
</reference>
<sequence length="228" mass="25453">MCLKCTDGYMFDFSTKTCTMGKELCKLYYNAVSNNVLCYQCYNNLTVYTKNNMCIDCIATNPNCLQMDTEDCSRCRVCRNGYKIIANETCTIVPNCAYTNKNSINCKSCIDGFYLENDECKRGDISDCVVYDNATVCAKCNEGLFILNGKCVNLPFCQKTNRVATRCVRCMPGYGLNGVNCSVCTTNENCTSCYANYTKCSTCVDGMYSNEIGVCVSCIVICKLYNEL</sequence>
<dbReference type="EMBL" id="KB206511">
    <property type="protein sequence ID" value="ELP90233.1"/>
    <property type="molecule type" value="Genomic_DNA"/>
</dbReference>